<sequence>MSASDGSYGTPGLEHFGIADEQDLFVAQLFQSEPVFPW</sequence>
<gene>
    <name evidence="1" type="ordered locus">trd_1765</name>
</gene>
<accession>B9L154</accession>
<protein>
    <submittedName>
        <fullName evidence="1">Uncharacterized protein</fullName>
    </submittedName>
</protein>
<evidence type="ECO:0000313" key="1">
    <source>
        <dbReference type="EMBL" id="ACM05704.1"/>
    </source>
</evidence>
<organism evidence="1 2">
    <name type="scientific">Thermomicrobium roseum (strain ATCC 27502 / DSM 5159 / P-2)</name>
    <dbReference type="NCBI Taxonomy" id="309801"/>
    <lineage>
        <taxon>Bacteria</taxon>
        <taxon>Pseudomonadati</taxon>
        <taxon>Thermomicrobiota</taxon>
        <taxon>Thermomicrobia</taxon>
        <taxon>Thermomicrobiales</taxon>
        <taxon>Thermomicrobiaceae</taxon>
        <taxon>Thermomicrobium</taxon>
    </lineage>
</organism>
<dbReference type="Proteomes" id="UP000000447">
    <property type="component" value="Chromosome"/>
</dbReference>
<dbReference type="STRING" id="309801.trd_1765"/>
<reference evidence="1 2" key="1">
    <citation type="journal article" date="2009" name="PLoS ONE">
        <title>Complete genome sequence of the aerobic CO-oxidizing thermophile Thermomicrobium roseum.</title>
        <authorList>
            <person name="Wu D."/>
            <person name="Raymond J."/>
            <person name="Wu M."/>
            <person name="Chatterji S."/>
            <person name="Ren Q."/>
            <person name="Graham J.E."/>
            <person name="Bryant D.A."/>
            <person name="Robb F."/>
            <person name="Colman A."/>
            <person name="Tallon L.J."/>
            <person name="Badger J.H."/>
            <person name="Madupu R."/>
            <person name="Ward N.L."/>
            <person name="Eisen J.A."/>
        </authorList>
    </citation>
    <scope>NUCLEOTIDE SEQUENCE [LARGE SCALE GENOMIC DNA]</scope>
    <source>
        <strain evidence="2">ATCC 27502 / DSM 5159 / P-2</strain>
    </source>
</reference>
<dbReference type="AlphaFoldDB" id="B9L154"/>
<dbReference type="KEGG" id="tro:trd_1765"/>
<evidence type="ECO:0000313" key="2">
    <source>
        <dbReference type="Proteomes" id="UP000000447"/>
    </source>
</evidence>
<name>B9L154_THERP</name>
<dbReference type="EMBL" id="CP001275">
    <property type="protein sequence ID" value="ACM05704.1"/>
    <property type="molecule type" value="Genomic_DNA"/>
</dbReference>
<proteinExistence type="predicted"/>
<keyword evidence="2" id="KW-1185">Reference proteome</keyword>
<dbReference type="HOGENOM" id="CLU_3334167_0_0_0"/>